<protein>
    <submittedName>
        <fullName evidence="2">Uncharacterized protein</fullName>
    </submittedName>
</protein>
<dbReference type="Proteomes" id="UP000240883">
    <property type="component" value="Unassembled WGS sequence"/>
</dbReference>
<proteinExistence type="predicted"/>
<evidence type="ECO:0000313" key="2">
    <source>
        <dbReference type="EMBL" id="PSN72339.1"/>
    </source>
</evidence>
<dbReference type="AlphaFoldDB" id="A0A2T2P3X3"/>
<feature type="region of interest" description="Disordered" evidence="1">
    <location>
        <begin position="1"/>
        <end position="33"/>
    </location>
</feature>
<evidence type="ECO:0000313" key="3">
    <source>
        <dbReference type="Proteomes" id="UP000240883"/>
    </source>
</evidence>
<name>A0A2T2P3X3_CORCC</name>
<organism evidence="2 3">
    <name type="scientific">Corynespora cassiicola Philippines</name>
    <dbReference type="NCBI Taxonomy" id="1448308"/>
    <lineage>
        <taxon>Eukaryota</taxon>
        <taxon>Fungi</taxon>
        <taxon>Dikarya</taxon>
        <taxon>Ascomycota</taxon>
        <taxon>Pezizomycotina</taxon>
        <taxon>Dothideomycetes</taxon>
        <taxon>Pleosporomycetidae</taxon>
        <taxon>Pleosporales</taxon>
        <taxon>Corynesporascaceae</taxon>
        <taxon>Corynespora</taxon>
    </lineage>
</organism>
<dbReference type="EMBL" id="KZ678130">
    <property type="protein sequence ID" value="PSN72339.1"/>
    <property type="molecule type" value="Genomic_DNA"/>
</dbReference>
<gene>
    <name evidence="2" type="ORF">BS50DRAFT_583893</name>
</gene>
<feature type="region of interest" description="Disordered" evidence="1">
    <location>
        <begin position="153"/>
        <end position="177"/>
    </location>
</feature>
<keyword evidence="3" id="KW-1185">Reference proteome</keyword>
<evidence type="ECO:0000256" key="1">
    <source>
        <dbReference type="SAM" id="MobiDB-lite"/>
    </source>
</evidence>
<sequence length="177" mass="19105">MPSGSNAKSDSVVQLVPFQPPKQSDGKGLDEDTFVAPPNFPVEAARDDETCARCGLSSRKDKEGASNLRVQGYKSDMNCPEKVSGTERPSIMAPETSVDARLCSTCSTIELKPKTIALPQPVDSGLTLTLWQVRRVPLLATYIHVTLSNLTHRPTRTSLTPENEEHLSDGVQGLSAS</sequence>
<feature type="compositionally biased region" description="Polar residues" evidence="1">
    <location>
        <begin position="1"/>
        <end position="12"/>
    </location>
</feature>
<reference evidence="2 3" key="1">
    <citation type="journal article" date="2018" name="Front. Microbiol.">
        <title>Genome-Wide Analysis of Corynespora cassiicola Leaf Fall Disease Putative Effectors.</title>
        <authorList>
            <person name="Lopez D."/>
            <person name="Ribeiro S."/>
            <person name="Label P."/>
            <person name="Fumanal B."/>
            <person name="Venisse J.S."/>
            <person name="Kohler A."/>
            <person name="de Oliveira R.R."/>
            <person name="Labutti K."/>
            <person name="Lipzen A."/>
            <person name="Lail K."/>
            <person name="Bauer D."/>
            <person name="Ohm R.A."/>
            <person name="Barry K.W."/>
            <person name="Spatafora J."/>
            <person name="Grigoriev I.V."/>
            <person name="Martin F.M."/>
            <person name="Pujade-Renaud V."/>
        </authorList>
    </citation>
    <scope>NUCLEOTIDE SEQUENCE [LARGE SCALE GENOMIC DNA]</scope>
    <source>
        <strain evidence="2 3">Philippines</strain>
    </source>
</reference>
<accession>A0A2T2P3X3</accession>